<accession>A0A6M3ZXQ8</accession>
<dbReference type="EMBL" id="CP008956">
    <property type="protein sequence ID" value="QJQ03306.1"/>
    <property type="molecule type" value="Genomic_DNA"/>
</dbReference>
<organism evidence="2 3">
    <name type="scientific">Herbaspirillum rubrisubalbicans Os34</name>
    <dbReference type="NCBI Taxonomy" id="1235827"/>
    <lineage>
        <taxon>Bacteria</taxon>
        <taxon>Pseudomonadati</taxon>
        <taxon>Pseudomonadota</taxon>
        <taxon>Betaproteobacteria</taxon>
        <taxon>Burkholderiales</taxon>
        <taxon>Oxalobacteraceae</taxon>
        <taxon>Herbaspirillum</taxon>
    </lineage>
</organism>
<dbReference type="AlphaFoldDB" id="A0A6M3ZXQ8"/>
<evidence type="ECO:0000313" key="3">
    <source>
        <dbReference type="Proteomes" id="UP000501648"/>
    </source>
</evidence>
<sequence length="230" mass="24364">MNTHTKAAAAMLLIGLSVGNVQAQSEAGLAPGSDAALGYLNPVPASEDKLARPMPQDSGADGTGFLNLTEAEDLAADNQGVFYQSQSFKGRADQLGAQIRRFWIGLTSLNWSGLLGGRDLLAGKGSIDSEHALAPLPGRSALERKHGALLTDSALTYLSPLSTDRGGMVQYTLFKHTQWFGHIGSLRHRSDPSVLTQAAGTPGLKNVRPEQHLLPGRVQAGLYTGVLHNF</sequence>
<feature type="signal peptide" evidence="1">
    <location>
        <begin position="1"/>
        <end position="23"/>
    </location>
</feature>
<feature type="chain" id="PRO_5026741359" evidence="1">
    <location>
        <begin position="24"/>
        <end position="230"/>
    </location>
</feature>
<protein>
    <submittedName>
        <fullName evidence="2">Uncharacterized protein</fullName>
    </submittedName>
</protein>
<dbReference type="RefSeq" id="WP_017449770.1">
    <property type="nucleotide sequence ID" value="NZ_CP008956.1"/>
</dbReference>
<evidence type="ECO:0000256" key="1">
    <source>
        <dbReference type="SAM" id="SignalP"/>
    </source>
</evidence>
<dbReference type="Proteomes" id="UP000501648">
    <property type="component" value="Chromosome"/>
</dbReference>
<evidence type="ECO:0000313" key="2">
    <source>
        <dbReference type="EMBL" id="QJQ03306.1"/>
    </source>
</evidence>
<name>A0A6M3ZXQ8_9BURK</name>
<gene>
    <name evidence="2" type="ORF">C798_24660</name>
</gene>
<proteinExistence type="predicted"/>
<reference evidence="2 3" key="1">
    <citation type="journal article" date="2012" name="J. Bacteriol.">
        <title>Genome sequence of the pathogenic Herbaspirillum seropedicae strain Os34, isolated from rice roots.</title>
        <authorList>
            <person name="Ye W."/>
            <person name="Ye S."/>
            <person name="Liu J."/>
            <person name="Chang S."/>
            <person name="Chen M."/>
            <person name="Zhu B."/>
            <person name="Guo L."/>
            <person name="An Q."/>
        </authorList>
    </citation>
    <scope>NUCLEOTIDE SEQUENCE [LARGE SCALE GENOMIC DNA]</scope>
    <source>
        <strain evidence="2 3">Os34</strain>
    </source>
</reference>
<keyword evidence="1" id="KW-0732">Signal</keyword>